<sequence>MNRIKKLGCALVRLPRRDKQLVALCYAAFFAVSLLVSLYSFAEDRVQRALGNVTETEISAADFEWTDLEQSPGGALVTTSADPRMVLRDPPVYVRGVRVEALFRKKDPGEFCIFYKPRPGMEDFDANYRVWARVEADGSYTFALPRGKIYGLRLDPGIYAGIEMEITGITLNPQRSFGSYFAPSRLWLLCQLVAPALAASAIQCAAEAFFALKKGGRLSGGKERWK</sequence>
<dbReference type="EMBL" id="JACONZ010000001">
    <property type="protein sequence ID" value="MBC5580643.1"/>
    <property type="molecule type" value="Genomic_DNA"/>
</dbReference>
<dbReference type="RefSeq" id="WP_186886982.1">
    <property type="nucleotide sequence ID" value="NZ_JACONZ010000001.1"/>
</dbReference>
<comment type="caution">
    <text evidence="2">The sequence shown here is derived from an EMBL/GenBank/DDBJ whole genome shotgun (WGS) entry which is preliminary data.</text>
</comment>
<keyword evidence="1" id="KW-0472">Membrane</keyword>
<keyword evidence="1" id="KW-0812">Transmembrane</keyword>
<evidence type="ECO:0000313" key="3">
    <source>
        <dbReference type="Proteomes" id="UP000659630"/>
    </source>
</evidence>
<feature type="transmembrane region" description="Helical" evidence="1">
    <location>
        <begin position="21"/>
        <end position="42"/>
    </location>
</feature>
<proteinExistence type="predicted"/>
<keyword evidence="3" id="KW-1185">Reference proteome</keyword>
<evidence type="ECO:0000313" key="2">
    <source>
        <dbReference type="EMBL" id="MBC5580643.1"/>
    </source>
</evidence>
<dbReference type="AlphaFoldDB" id="A0A923L146"/>
<reference evidence="2" key="1">
    <citation type="submission" date="2020-08" db="EMBL/GenBank/DDBJ databases">
        <title>Genome public.</title>
        <authorList>
            <person name="Liu C."/>
            <person name="Sun Q."/>
        </authorList>
    </citation>
    <scope>NUCLEOTIDE SEQUENCE</scope>
    <source>
        <strain evidence="2">BX8</strain>
    </source>
</reference>
<protein>
    <submittedName>
        <fullName evidence="2">Uncharacterized protein</fullName>
    </submittedName>
</protein>
<gene>
    <name evidence="2" type="ORF">H8S23_03905</name>
</gene>
<evidence type="ECO:0000256" key="1">
    <source>
        <dbReference type="SAM" id="Phobius"/>
    </source>
</evidence>
<dbReference type="Proteomes" id="UP000659630">
    <property type="component" value="Unassembled WGS sequence"/>
</dbReference>
<accession>A0A923L146</accession>
<name>A0A923L146_9FIRM</name>
<keyword evidence="1" id="KW-1133">Transmembrane helix</keyword>
<organism evidence="2 3">
    <name type="scientific">Anaerofilum hominis</name>
    <dbReference type="NCBI Taxonomy" id="2763016"/>
    <lineage>
        <taxon>Bacteria</taxon>
        <taxon>Bacillati</taxon>
        <taxon>Bacillota</taxon>
        <taxon>Clostridia</taxon>
        <taxon>Eubacteriales</taxon>
        <taxon>Oscillospiraceae</taxon>
        <taxon>Anaerofilum</taxon>
    </lineage>
</organism>